<keyword evidence="2" id="KW-0808">Transferase</keyword>
<keyword evidence="5" id="KW-0012">Acyltransferase</keyword>
<gene>
    <name evidence="8" type="ORF">IAD32_02705</name>
</gene>
<dbReference type="PANTHER" id="PTHR11735">
    <property type="entry name" value="TRNA N6-ADENOSINE THREONYLCARBAMOYLTRANSFERASE"/>
    <property type="match status" value="1"/>
</dbReference>
<evidence type="ECO:0000256" key="6">
    <source>
        <dbReference type="ARBA" id="ARBA00048117"/>
    </source>
</evidence>
<dbReference type="EC" id="2.3.1.234" evidence="1"/>
<dbReference type="InterPro" id="IPR000905">
    <property type="entry name" value="Gcp-like_dom"/>
</dbReference>
<sequence length="311" mass="33498">MKTALGLDTSNYTTSAAVLKDGAIYQAKLPLPVKKGQKGLRQSEAVFHHTSQLPQVIKALQVHFTQVPPGLLGASDAPRREAGSYMPCFTVGLGAARVLSSVLKVPLYTFSHQQGHIAAALYSAEKLELLKHPFLAFHVSGGTTEALLVKPDRTEICKTQIVASTLDLNAGQVIDRTGVMLGISFPCGKELERLALGCDEEIKVRPVLKDANCCFSGLENICANLKKKGAPDAYIAKYCLKYVEQTVVLMCEKLLMQYAGLPVLFAGGVMSNAMIQKILSERFSAFFASPEFSCDNAAGIAVLADLKENGF</sequence>
<dbReference type="Pfam" id="PF00814">
    <property type="entry name" value="TsaD"/>
    <property type="match status" value="1"/>
</dbReference>
<dbReference type="InterPro" id="IPR017861">
    <property type="entry name" value="KAE1/TsaD"/>
</dbReference>
<name>A0A9D0ZGF8_9FIRM</name>
<dbReference type="GO" id="GO:0008033">
    <property type="term" value="P:tRNA processing"/>
    <property type="evidence" value="ECO:0007669"/>
    <property type="project" value="UniProtKB-KW"/>
</dbReference>
<evidence type="ECO:0000313" key="8">
    <source>
        <dbReference type="EMBL" id="HIQ80178.1"/>
    </source>
</evidence>
<protein>
    <recommendedName>
        <fullName evidence="1">N(6)-L-threonylcarbamoyladenine synthase</fullName>
        <ecNumber evidence="1">2.3.1.234</ecNumber>
    </recommendedName>
</protein>
<dbReference type="PANTHER" id="PTHR11735:SF11">
    <property type="entry name" value="TRNA THREONYLCARBAMOYLADENOSINE BIOSYNTHESIS PROTEIN TSAB"/>
    <property type="match status" value="1"/>
</dbReference>
<dbReference type="GO" id="GO:0005829">
    <property type="term" value="C:cytosol"/>
    <property type="evidence" value="ECO:0007669"/>
    <property type="project" value="TreeGrafter"/>
</dbReference>
<organism evidence="8 9">
    <name type="scientific">Candidatus Scatavimonas merdigallinarum</name>
    <dbReference type="NCBI Taxonomy" id="2840914"/>
    <lineage>
        <taxon>Bacteria</taxon>
        <taxon>Bacillati</taxon>
        <taxon>Bacillota</taxon>
        <taxon>Clostridia</taxon>
        <taxon>Eubacteriales</taxon>
        <taxon>Oscillospiraceae</taxon>
        <taxon>Oscillospiraceae incertae sedis</taxon>
        <taxon>Candidatus Scatavimonas</taxon>
    </lineage>
</organism>
<reference evidence="8" key="2">
    <citation type="journal article" date="2021" name="PeerJ">
        <title>Extensive microbial diversity within the chicken gut microbiome revealed by metagenomics and culture.</title>
        <authorList>
            <person name="Gilroy R."/>
            <person name="Ravi A."/>
            <person name="Getino M."/>
            <person name="Pursley I."/>
            <person name="Horton D.L."/>
            <person name="Alikhan N.F."/>
            <person name="Baker D."/>
            <person name="Gharbi K."/>
            <person name="Hall N."/>
            <person name="Watson M."/>
            <person name="Adriaenssens E.M."/>
            <person name="Foster-Nyarko E."/>
            <person name="Jarju S."/>
            <person name="Secka A."/>
            <person name="Antonio M."/>
            <person name="Oren A."/>
            <person name="Chaudhuri R.R."/>
            <person name="La Ragione R."/>
            <person name="Hildebrand F."/>
            <person name="Pallen M.J."/>
        </authorList>
    </citation>
    <scope>NUCLEOTIDE SEQUENCE</scope>
    <source>
        <strain evidence="8">ChiSjej1B19-3389</strain>
    </source>
</reference>
<dbReference type="InterPro" id="IPR043129">
    <property type="entry name" value="ATPase_NBD"/>
</dbReference>
<comment type="caution">
    <text evidence="8">The sequence shown here is derived from an EMBL/GenBank/DDBJ whole genome shotgun (WGS) entry which is preliminary data.</text>
</comment>
<accession>A0A9D0ZGF8</accession>
<dbReference type="PRINTS" id="PR00789">
    <property type="entry name" value="OSIALOPTASE"/>
</dbReference>
<proteinExistence type="predicted"/>
<evidence type="ECO:0000256" key="1">
    <source>
        <dbReference type="ARBA" id="ARBA00012156"/>
    </source>
</evidence>
<evidence type="ECO:0000256" key="5">
    <source>
        <dbReference type="ARBA" id="ARBA00023315"/>
    </source>
</evidence>
<keyword evidence="3" id="KW-0819">tRNA processing</keyword>
<dbReference type="EMBL" id="DVFW01000018">
    <property type="protein sequence ID" value="HIQ80178.1"/>
    <property type="molecule type" value="Genomic_DNA"/>
</dbReference>
<evidence type="ECO:0000259" key="7">
    <source>
        <dbReference type="Pfam" id="PF00814"/>
    </source>
</evidence>
<comment type="catalytic activity">
    <reaction evidence="6">
        <text>L-threonylcarbamoyladenylate + adenosine(37) in tRNA = N(6)-L-threonylcarbamoyladenosine(37) in tRNA + AMP + H(+)</text>
        <dbReference type="Rhea" id="RHEA:37059"/>
        <dbReference type="Rhea" id="RHEA-COMP:10162"/>
        <dbReference type="Rhea" id="RHEA-COMP:10163"/>
        <dbReference type="ChEBI" id="CHEBI:15378"/>
        <dbReference type="ChEBI" id="CHEBI:73682"/>
        <dbReference type="ChEBI" id="CHEBI:74411"/>
        <dbReference type="ChEBI" id="CHEBI:74418"/>
        <dbReference type="ChEBI" id="CHEBI:456215"/>
        <dbReference type="EC" id="2.3.1.234"/>
    </reaction>
</comment>
<evidence type="ECO:0000256" key="3">
    <source>
        <dbReference type="ARBA" id="ARBA00022694"/>
    </source>
</evidence>
<dbReference type="Proteomes" id="UP000886787">
    <property type="component" value="Unassembled WGS sequence"/>
</dbReference>
<keyword evidence="4" id="KW-0479">Metal-binding</keyword>
<evidence type="ECO:0000313" key="9">
    <source>
        <dbReference type="Proteomes" id="UP000886787"/>
    </source>
</evidence>
<dbReference type="AlphaFoldDB" id="A0A9D0ZGF8"/>
<dbReference type="GO" id="GO:0046872">
    <property type="term" value="F:metal ion binding"/>
    <property type="evidence" value="ECO:0007669"/>
    <property type="project" value="UniProtKB-KW"/>
</dbReference>
<evidence type="ECO:0000256" key="4">
    <source>
        <dbReference type="ARBA" id="ARBA00022723"/>
    </source>
</evidence>
<dbReference type="SUPFAM" id="SSF53067">
    <property type="entry name" value="Actin-like ATPase domain"/>
    <property type="match status" value="1"/>
</dbReference>
<reference evidence="8" key="1">
    <citation type="submission" date="2020-10" db="EMBL/GenBank/DDBJ databases">
        <authorList>
            <person name="Gilroy R."/>
        </authorList>
    </citation>
    <scope>NUCLEOTIDE SEQUENCE</scope>
    <source>
        <strain evidence="8">ChiSjej1B19-3389</strain>
    </source>
</reference>
<feature type="domain" description="Gcp-like" evidence="7">
    <location>
        <begin position="87"/>
        <end position="301"/>
    </location>
</feature>
<dbReference type="GO" id="GO:0061711">
    <property type="term" value="F:tRNA N(6)-L-threonylcarbamoyladenine synthase activity"/>
    <property type="evidence" value="ECO:0007669"/>
    <property type="project" value="UniProtKB-EC"/>
</dbReference>
<evidence type="ECO:0000256" key="2">
    <source>
        <dbReference type="ARBA" id="ARBA00022679"/>
    </source>
</evidence>
<dbReference type="Gene3D" id="3.30.420.40">
    <property type="match status" value="2"/>
</dbReference>